<dbReference type="GO" id="GO:0050525">
    <property type="term" value="F:cutinase activity"/>
    <property type="evidence" value="ECO:0007669"/>
    <property type="project" value="UniProtKB-UniRule"/>
</dbReference>
<dbReference type="KEGG" id="ssl:SS1G_12907"/>
<keyword evidence="6 12" id="KW-0732">Signal</keyword>
<feature type="signal peptide" evidence="12">
    <location>
        <begin position="1"/>
        <end position="17"/>
    </location>
</feature>
<dbReference type="AlphaFoldDB" id="A0A1D9PUL6"/>
<evidence type="ECO:0000313" key="14">
    <source>
        <dbReference type="Proteomes" id="UP000177798"/>
    </source>
</evidence>
<accession>A0A1D9PUL6</accession>
<protein>
    <recommendedName>
        <fullName evidence="3 12">Cutinase</fullName>
        <ecNumber evidence="3 12">3.1.1.74</ecNumber>
    </recommendedName>
</protein>
<feature type="active site" description="Nucleophile" evidence="10">
    <location>
        <position position="161"/>
    </location>
</feature>
<dbReference type="Pfam" id="PF01083">
    <property type="entry name" value="Cutinase"/>
    <property type="match status" value="1"/>
</dbReference>
<feature type="disulfide bond" evidence="11">
    <location>
        <begin position="209"/>
        <end position="216"/>
    </location>
</feature>
<evidence type="ECO:0000256" key="10">
    <source>
        <dbReference type="PIRSR" id="PIRSR611150-1"/>
    </source>
</evidence>
<dbReference type="InterPro" id="IPR011150">
    <property type="entry name" value="Cutinase_monf"/>
</dbReference>
<feature type="active site" evidence="10">
    <location>
        <position position="213"/>
    </location>
</feature>
<evidence type="ECO:0000256" key="1">
    <source>
        <dbReference type="ARBA" id="ARBA00004613"/>
    </source>
</evidence>
<dbReference type="SUPFAM" id="SSF53474">
    <property type="entry name" value="alpha/beta-Hydrolases"/>
    <property type="match status" value="1"/>
</dbReference>
<dbReference type="PANTHER" id="PTHR48250">
    <property type="entry name" value="CUTINASE 2-RELATED"/>
    <property type="match status" value="1"/>
</dbReference>
<keyword evidence="7 12" id="KW-0378">Hydrolase</keyword>
<dbReference type="InterPro" id="IPR043580">
    <property type="entry name" value="CUTINASE_1"/>
</dbReference>
<comment type="function">
    <text evidence="12">Catalyzes the hydrolysis of complex carboxylic polyesters found in the cell wall of plants. Degrades cutin, a macromolecule that forms the structure of the plant cuticle.</text>
</comment>
<feature type="active site" description="Proton donor/acceptor" evidence="10">
    <location>
        <position position="225"/>
    </location>
</feature>
<gene>
    <name evidence="13" type="ORF">sscle_02g011950</name>
</gene>
<dbReference type="PANTHER" id="PTHR48250:SF2">
    <property type="entry name" value="CUTINASE"/>
    <property type="match status" value="1"/>
</dbReference>
<dbReference type="InterPro" id="IPR029058">
    <property type="entry name" value="AB_hydrolase_fold"/>
</dbReference>
<evidence type="ECO:0000256" key="7">
    <source>
        <dbReference type="ARBA" id="ARBA00022801"/>
    </source>
</evidence>
<feature type="chain" id="PRO_5010399205" description="Cutinase" evidence="12">
    <location>
        <begin position="18"/>
        <end position="246"/>
    </location>
</feature>
<feature type="disulfide bond" evidence="11">
    <location>
        <begin position="75"/>
        <end position="150"/>
    </location>
</feature>
<keyword evidence="8 11" id="KW-1015">Disulfide bond</keyword>
<evidence type="ECO:0000256" key="3">
    <source>
        <dbReference type="ARBA" id="ARBA00013095"/>
    </source>
</evidence>
<dbReference type="EC" id="3.1.1.74" evidence="3 12"/>
<dbReference type="VEuPathDB" id="FungiDB:sscle_02g011950"/>
<dbReference type="PROSITE" id="PS00155">
    <property type="entry name" value="CUTINASE_1"/>
    <property type="match status" value="1"/>
</dbReference>
<dbReference type="RefSeq" id="XP_001586329.1">
    <property type="nucleotide sequence ID" value="XM_001586279.1"/>
</dbReference>
<evidence type="ECO:0000256" key="5">
    <source>
        <dbReference type="ARBA" id="ARBA00022525"/>
    </source>
</evidence>
<evidence type="ECO:0000256" key="9">
    <source>
        <dbReference type="ARBA" id="ARBA00034045"/>
    </source>
</evidence>
<keyword evidence="4 12" id="KW-0719">Serine esterase</keyword>
<proteinExistence type="inferred from homology"/>
<evidence type="ECO:0000313" key="13">
    <source>
        <dbReference type="EMBL" id="APA06425.1"/>
    </source>
</evidence>
<comment type="subcellular location">
    <subcellularLocation>
        <location evidence="1 12">Secreted</location>
    </subcellularLocation>
</comment>
<evidence type="ECO:0000256" key="2">
    <source>
        <dbReference type="ARBA" id="ARBA00007534"/>
    </source>
</evidence>
<dbReference type="EMBL" id="CP017815">
    <property type="protein sequence ID" value="APA06425.1"/>
    <property type="molecule type" value="Genomic_DNA"/>
</dbReference>
<name>A0A1D9PUL6_SCLS1</name>
<evidence type="ECO:0000256" key="12">
    <source>
        <dbReference type="RuleBase" id="RU361263"/>
    </source>
</evidence>
<dbReference type="InterPro" id="IPR000675">
    <property type="entry name" value="Cutinase/axe"/>
</dbReference>
<sequence length="246" mass="25229">MKFSVSLLLSLSSIALALPVAETEVRSEAVADKTTTDHLASTAHFFEESAVVAAAAASATPSVVTTENGLTTDACKPVIVIFARGTNEEGNVGQDVGPYVFTDLRASLTSAKVTVQGVDYAANVLGYLEGGDPTGSTTMANLTNTAAAKCPSAKLVLSGYSQGAQLVHNAAKTLSAAVTARIAAVVMFGDPDNGQAVGTVPTSKVLSICHNQDIICTKLGWFTTHLTYSEDAQTASDFIVNAVGAV</sequence>
<evidence type="ECO:0000256" key="6">
    <source>
        <dbReference type="ARBA" id="ARBA00022729"/>
    </source>
</evidence>
<dbReference type="GO" id="GO:0005576">
    <property type="term" value="C:extracellular region"/>
    <property type="evidence" value="ECO:0007669"/>
    <property type="project" value="UniProtKB-SubCell"/>
</dbReference>
<dbReference type="OrthoDB" id="2975078at2759"/>
<dbReference type="Proteomes" id="UP000177798">
    <property type="component" value="Chromosome 2"/>
</dbReference>
<evidence type="ECO:0000256" key="11">
    <source>
        <dbReference type="PIRSR" id="PIRSR611150-2"/>
    </source>
</evidence>
<evidence type="ECO:0000256" key="8">
    <source>
        <dbReference type="ARBA" id="ARBA00023157"/>
    </source>
</evidence>
<dbReference type="OMA" id="QWMADNC"/>
<comment type="similarity">
    <text evidence="2 12">Belongs to the cutinase family.</text>
</comment>
<dbReference type="SMART" id="SM01110">
    <property type="entry name" value="Cutinase"/>
    <property type="match status" value="1"/>
</dbReference>
<dbReference type="Gene3D" id="3.40.50.1820">
    <property type="entry name" value="alpha/beta hydrolase"/>
    <property type="match status" value="1"/>
</dbReference>
<evidence type="ECO:0000256" key="4">
    <source>
        <dbReference type="ARBA" id="ARBA00022487"/>
    </source>
</evidence>
<organism evidence="13 14">
    <name type="scientific">Sclerotinia sclerotiorum (strain ATCC 18683 / 1980 / Ss-1)</name>
    <name type="common">White mold</name>
    <name type="synonym">Whetzelinia sclerotiorum</name>
    <dbReference type="NCBI Taxonomy" id="665079"/>
    <lineage>
        <taxon>Eukaryota</taxon>
        <taxon>Fungi</taxon>
        <taxon>Dikarya</taxon>
        <taxon>Ascomycota</taxon>
        <taxon>Pezizomycotina</taxon>
        <taxon>Leotiomycetes</taxon>
        <taxon>Helotiales</taxon>
        <taxon>Sclerotiniaceae</taxon>
        <taxon>Sclerotinia</taxon>
    </lineage>
</organism>
<comment type="catalytic activity">
    <reaction evidence="9 12">
        <text>cutin + H2O = cutin monomers.</text>
        <dbReference type="EC" id="3.1.1.74"/>
    </reaction>
</comment>
<keyword evidence="5 12" id="KW-0964">Secreted</keyword>
<reference evidence="14" key="1">
    <citation type="journal article" date="2017" name="Genome Biol. Evol.">
        <title>The complete genome sequence of the phytopathogenic fungus Sclerotinia sclerotiorum reveals insights into the genome architecture of broad host range pathogens.</title>
        <authorList>
            <person name="Derbyshire M."/>
            <person name="Denton-Giles M."/>
            <person name="Hegedus D."/>
            <person name="Seifbarghy S."/>
            <person name="Rollins J."/>
            <person name="van Kan J."/>
            <person name="Seidl M.F."/>
            <person name="Faino L."/>
            <person name="Mbengue M."/>
            <person name="Navaud O."/>
            <person name="Raffaele S."/>
            <person name="Hammond-Kosack K."/>
            <person name="Heard S."/>
            <person name="Oliver R."/>
        </authorList>
    </citation>
    <scope>NUCLEOTIDE SEQUENCE [LARGE SCALE GENOMIC DNA]</scope>
    <source>
        <strain evidence="14">ATCC 18683 / 1980 / Ss-1</strain>
    </source>
</reference>